<accession>A0A410P3G7</accession>
<evidence type="ECO:0000313" key="3">
    <source>
        <dbReference type="EMBL" id="QAT16670.1"/>
    </source>
</evidence>
<evidence type="ECO:0000313" key="4">
    <source>
        <dbReference type="Proteomes" id="UP000287243"/>
    </source>
</evidence>
<feature type="transmembrane region" description="Helical" evidence="1">
    <location>
        <begin position="364"/>
        <end position="386"/>
    </location>
</feature>
<keyword evidence="1" id="KW-0812">Transmembrane</keyword>
<feature type="transmembrane region" description="Helical" evidence="1">
    <location>
        <begin position="406"/>
        <end position="425"/>
    </location>
</feature>
<keyword evidence="1" id="KW-0472">Membrane</keyword>
<protein>
    <recommendedName>
        <fullName evidence="2">TraG N-terminal Proteobacteria domain-containing protein</fullName>
    </recommendedName>
</protein>
<gene>
    <name evidence="3" type="ORF">BU251_02455</name>
</gene>
<evidence type="ECO:0000256" key="1">
    <source>
        <dbReference type="SAM" id="Phobius"/>
    </source>
</evidence>
<dbReference type="InterPro" id="IPR012931">
    <property type="entry name" value="TraG_N_Proteobacteria"/>
</dbReference>
<dbReference type="AlphaFoldDB" id="A0A410P3G7"/>
<feature type="domain" description="TraG N-terminal Proteobacteria" evidence="2">
    <location>
        <begin position="37"/>
        <end position="444"/>
    </location>
</feature>
<proteinExistence type="predicted"/>
<feature type="transmembrane region" description="Helical" evidence="1">
    <location>
        <begin position="332"/>
        <end position="352"/>
    </location>
</feature>
<dbReference type="KEGG" id="vai:BU251_02455"/>
<feature type="transmembrane region" description="Helical" evidence="1">
    <location>
        <begin position="28"/>
        <end position="48"/>
    </location>
</feature>
<dbReference type="Proteomes" id="UP000287243">
    <property type="component" value="Chromosome"/>
</dbReference>
<reference evidence="3 4" key="1">
    <citation type="submission" date="2017-01" db="EMBL/GenBank/DDBJ databases">
        <title>First insights into the biology of 'candidatus Vampirococcus archaeovorus'.</title>
        <authorList>
            <person name="Kizina J."/>
            <person name="Jordan S."/>
            <person name="Stueber K."/>
            <person name="Reinhardt R."/>
            <person name="Harder J."/>
        </authorList>
    </citation>
    <scope>NUCLEOTIDE SEQUENCE [LARGE SCALE GENOMIC DNA]</scope>
    <source>
        <strain evidence="3 4">LiM</strain>
    </source>
</reference>
<sequence length="457" mass="50676">MIPMGISPTEAAFEVVGLVNAKSIMDYLFINTKTGAAVFLIGLLFSLWTAVKEADYSCLWGYVFMYFALLFIFIKPMANIANATSTMEQAGWNESTTQQILQNTFIDTGKTQAGSLGLVFISQVYDSVVYGTVSAITQVTQQQDFNYLNNPFIVNKVSLYLGHFSARGITKDPVLRKDMEDFLKNDYPQALGRMLNNSNAQTQITKKWWPGDEDVVANYDSAQRKRWENLDSRLNDYIKKQIDTWGLAGTFVNLFVDYKALKISLLSSEIGKSAAQIASGEAGYGINPQGISLSLLARKATGAFAFLGSTVGQFFSSSLAEFMIKALPYLEGYAVMIIYSLFPFTLLLCLLFRTPEILKEYFIYLFWVKSWVIIWALIHYASLYMAALQAKLASGTTSSWFFERPYFNTVTGVLLVMSPGIAWFMTKGVLTGIGEAASALTVHADKGTGKVSSKLGV</sequence>
<evidence type="ECO:0000259" key="2">
    <source>
        <dbReference type="Pfam" id="PF07916"/>
    </source>
</evidence>
<keyword evidence="1" id="KW-1133">Transmembrane helix</keyword>
<dbReference type="EMBL" id="CP019384">
    <property type="protein sequence ID" value="QAT16670.1"/>
    <property type="molecule type" value="Genomic_DNA"/>
</dbReference>
<feature type="transmembrane region" description="Helical" evidence="1">
    <location>
        <begin position="54"/>
        <end position="74"/>
    </location>
</feature>
<name>A0A410P3G7_VELA1</name>
<feature type="transmembrane region" description="Helical" evidence="1">
    <location>
        <begin position="300"/>
        <end position="320"/>
    </location>
</feature>
<dbReference type="Pfam" id="PF07916">
    <property type="entry name" value="TraG_N"/>
    <property type="match status" value="1"/>
</dbReference>
<keyword evidence="4" id="KW-1185">Reference proteome</keyword>
<organism evidence="3 4">
    <name type="scientific">Velamenicoccus archaeovorus</name>
    <dbReference type="NCBI Taxonomy" id="1930593"/>
    <lineage>
        <taxon>Bacteria</taxon>
        <taxon>Pseudomonadati</taxon>
        <taxon>Candidatus Omnitrophota</taxon>
        <taxon>Candidatus Velamenicoccus</taxon>
    </lineage>
</organism>